<dbReference type="RefSeq" id="WP_168519079.1">
    <property type="nucleotide sequence ID" value="NZ_JAAXLS010000019.1"/>
</dbReference>
<keyword evidence="1" id="KW-0328">Glycosyltransferase</keyword>
<feature type="domain" description="Glycosyltransferase subfamily 4-like N-terminal" evidence="4">
    <location>
        <begin position="13"/>
        <end position="176"/>
    </location>
</feature>
<comment type="caution">
    <text evidence="5">The sequence shown here is derived from an EMBL/GenBank/DDBJ whole genome shotgun (WGS) entry which is preliminary data.</text>
</comment>
<dbReference type="Pfam" id="PF00534">
    <property type="entry name" value="Glycos_transf_1"/>
    <property type="match status" value="1"/>
</dbReference>
<dbReference type="Pfam" id="PF13439">
    <property type="entry name" value="Glyco_transf_4"/>
    <property type="match status" value="1"/>
</dbReference>
<dbReference type="EMBL" id="JAAXLS010000019">
    <property type="protein sequence ID" value="NKQ56047.1"/>
    <property type="molecule type" value="Genomic_DNA"/>
</dbReference>
<accession>A0ABX1JCP8</accession>
<dbReference type="Proteomes" id="UP000715441">
    <property type="component" value="Unassembled WGS sequence"/>
</dbReference>
<protein>
    <submittedName>
        <fullName evidence="5">Glycosyltransferase family 4 protein</fullName>
    </submittedName>
</protein>
<evidence type="ECO:0000259" key="4">
    <source>
        <dbReference type="Pfam" id="PF13439"/>
    </source>
</evidence>
<keyword evidence="2" id="KW-0808">Transferase</keyword>
<dbReference type="SUPFAM" id="SSF53756">
    <property type="entry name" value="UDP-Glycosyltransferase/glycogen phosphorylase"/>
    <property type="match status" value="1"/>
</dbReference>
<evidence type="ECO:0000313" key="6">
    <source>
        <dbReference type="Proteomes" id="UP000715441"/>
    </source>
</evidence>
<dbReference type="InterPro" id="IPR050194">
    <property type="entry name" value="Glycosyltransferase_grp1"/>
</dbReference>
<name>A0ABX1JCP8_9PSEU</name>
<dbReference type="PANTHER" id="PTHR45947:SF3">
    <property type="entry name" value="SULFOQUINOVOSYL TRANSFERASE SQD2"/>
    <property type="match status" value="1"/>
</dbReference>
<dbReference type="PANTHER" id="PTHR45947">
    <property type="entry name" value="SULFOQUINOVOSYL TRANSFERASE SQD2"/>
    <property type="match status" value="1"/>
</dbReference>
<feature type="domain" description="Glycosyl transferase family 1" evidence="3">
    <location>
        <begin position="184"/>
        <end position="345"/>
    </location>
</feature>
<keyword evidence="6" id="KW-1185">Reference proteome</keyword>
<gene>
    <name evidence="5" type="ORF">HFP15_24510</name>
</gene>
<evidence type="ECO:0000259" key="3">
    <source>
        <dbReference type="Pfam" id="PF00534"/>
    </source>
</evidence>
<dbReference type="InterPro" id="IPR001296">
    <property type="entry name" value="Glyco_trans_1"/>
</dbReference>
<evidence type="ECO:0000313" key="5">
    <source>
        <dbReference type="EMBL" id="NKQ56047.1"/>
    </source>
</evidence>
<organism evidence="5 6">
    <name type="scientific">Amycolatopsis acididurans</name>
    <dbReference type="NCBI Taxonomy" id="2724524"/>
    <lineage>
        <taxon>Bacteria</taxon>
        <taxon>Bacillati</taxon>
        <taxon>Actinomycetota</taxon>
        <taxon>Actinomycetes</taxon>
        <taxon>Pseudonocardiales</taxon>
        <taxon>Pseudonocardiaceae</taxon>
        <taxon>Amycolatopsis</taxon>
    </lineage>
</organism>
<sequence length="369" mass="38908">MLRVAVIVTRLSGGAGALALRGVRALDPREYRATIVTGGGDRLLDDAVRAGADVVVEPSLRATIDPLWDLVALKRLTALLGDGRFDVAHTHCAKAGAVGRVAARRAGVPRIVHTYHGFPFHGFQSVLKRQSYVSIERRLGRITDLTLCVGASVAAEAIRRGLAAPGRVRTISVVVDPPPVRCARAEARRELGISADARVVGAVGRLTFQKAPEDFLAAMRMLDRPGTVGVWIGGGDQAAAVARLARALPEGTVVLTGDRPDVPDLLPALDVFALPSRYEGLPTALVEAMAAGIPAVATAVNAVPDVLVPGETGLLVPPGRPDLLAAAIRYLLDNPATAQRLARNACRHVTGRHTEADLRRALDSAYQSL</sequence>
<proteinExistence type="predicted"/>
<evidence type="ECO:0000256" key="1">
    <source>
        <dbReference type="ARBA" id="ARBA00022676"/>
    </source>
</evidence>
<reference evidence="5 6" key="1">
    <citation type="submission" date="2020-04" db="EMBL/GenBank/DDBJ databases">
        <title>Novel species.</title>
        <authorList>
            <person name="Teo W.F.A."/>
            <person name="Lipun K."/>
            <person name="Srisuk N."/>
            <person name="Duangmal K."/>
        </authorList>
    </citation>
    <scope>NUCLEOTIDE SEQUENCE [LARGE SCALE GENOMIC DNA]</scope>
    <source>
        <strain evidence="5 6">K13G38</strain>
    </source>
</reference>
<evidence type="ECO:0000256" key="2">
    <source>
        <dbReference type="ARBA" id="ARBA00022679"/>
    </source>
</evidence>
<dbReference type="InterPro" id="IPR028098">
    <property type="entry name" value="Glyco_trans_4-like_N"/>
</dbReference>
<dbReference type="Gene3D" id="3.40.50.2000">
    <property type="entry name" value="Glycogen Phosphorylase B"/>
    <property type="match status" value="2"/>
</dbReference>